<evidence type="ECO:0000313" key="2">
    <source>
        <dbReference type="EMBL" id="MDA0136710.1"/>
    </source>
</evidence>
<proteinExistence type="predicted"/>
<keyword evidence="3" id="KW-1185">Reference proteome</keyword>
<accession>A0ABT4RDU7</accession>
<evidence type="ECO:0000256" key="1">
    <source>
        <dbReference type="SAM" id="Coils"/>
    </source>
</evidence>
<feature type="coiled-coil region" evidence="1">
    <location>
        <begin position="16"/>
        <end position="43"/>
    </location>
</feature>
<dbReference type="EMBL" id="JAPCID010000006">
    <property type="protein sequence ID" value="MDA0136710.1"/>
    <property type="molecule type" value="Genomic_DNA"/>
</dbReference>
<gene>
    <name evidence="2" type="ORF">OJ962_04315</name>
</gene>
<organism evidence="2 3">
    <name type="scientific">Solirubrobacter deserti</name>
    <dbReference type="NCBI Taxonomy" id="2282478"/>
    <lineage>
        <taxon>Bacteria</taxon>
        <taxon>Bacillati</taxon>
        <taxon>Actinomycetota</taxon>
        <taxon>Thermoleophilia</taxon>
        <taxon>Solirubrobacterales</taxon>
        <taxon>Solirubrobacteraceae</taxon>
        <taxon>Solirubrobacter</taxon>
    </lineage>
</organism>
<comment type="caution">
    <text evidence="2">The sequence shown here is derived from an EMBL/GenBank/DDBJ whole genome shotgun (WGS) entry which is preliminary data.</text>
</comment>
<keyword evidence="1" id="KW-0175">Coiled coil</keyword>
<name>A0ABT4RDU7_9ACTN</name>
<protein>
    <submittedName>
        <fullName evidence="2">Uncharacterized protein</fullName>
    </submittedName>
</protein>
<reference evidence="2" key="1">
    <citation type="submission" date="2022-10" db="EMBL/GenBank/DDBJ databases">
        <title>The WGS of Solirubrobacter sp. CPCC 204708.</title>
        <authorList>
            <person name="Jiang Z."/>
        </authorList>
    </citation>
    <scope>NUCLEOTIDE SEQUENCE</scope>
    <source>
        <strain evidence="2">CPCC 204708</strain>
    </source>
</reference>
<evidence type="ECO:0000313" key="3">
    <source>
        <dbReference type="Proteomes" id="UP001147700"/>
    </source>
</evidence>
<dbReference type="Proteomes" id="UP001147700">
    <property type="component" value="Unassembled WGS sequence"/>
</dbReference>
<dbReference type="RefSeq" id="WP_202953582.1">
    <property type="nucleotide sequence ID" value="NZ_JAPCID010000006.1"/>
</dbReference>
<sequence>MPDELTSLLRALVATQEEIVDALAEVSDDVRALERRLDLLETAAGMRGEAQQTQVKTRRLVTQAREIHLRSTELRDAALDGR</sequence>